<feature type="region of interest" description="Disordered" evidence="5">
    <location>
        <begin position="110"/>
        <end position="141"/>
    </location>
</feature>
<dbReference type="PANTHER" id="PTHR47359">
    <property type="entry name" value="PEPTIDOGLYCAN DL-ENDOPEPTIDASE CWLO"/>
    <property type="match status" value="1"/>
</dbReference>
<dbReference type="SUPFAM" id="SSF54001">
    <property type="entry name" value="Cysteine proteinases"/>
    <property type="match status" value="1"/>
</dbReference>
<dbReference type="EMBL" id="JAAXOY010000001">
    <property type="protein sequence ID" value="NKY38027.1"/>
    <property type="molecule type" value="Genomic_DNA"/>
</dbReference>
<organism evidence="7 8">
    <name type="scientific">Cellulomonas septica</name>
    <dbReference type="NCBI Taxonomy" id="285080"/>
    <lineage>
        <taxon>Bacteria</taxon>
        <taxon>Bacillati</taxon>
        <taxon>Actinomycetota</taxon>
        <taxon>Actinomycetes</taxon>
        <taxon>Micrococcales</taxon>
        <taxon>Cellulomonadaceae</taxon>
        <taxon>Cellulomonas</taxon>
    </lineage>
</organism>
<name>A0ABX1JVE0_9CELL</name>
<evidence type="ECO:0000256" key="3">
    <source>
        <dbReference type="ARBA" id="ARBA00022801"/>
    </source>
</evidence>
<comment type="caution">
    <text evidence="7">The sequence shown here is derived from an EMBL/GenBank/DDBJ whole genome shotgun (WGS) entry which is preliminary data.</text>
</comment>
<dbReference type="Gene3D" id="3.90.1720.10">
    <property type="entry name" value="endopeptidase domain like (from Nostoc punctiforme)"/>
    <property type="match status" value="1"/>
</dbReference>
<dbReference type="InterPro" id="IPR000064">
    <property type="entry name" value="NLP_P60_dom"/>
</dbReference>
<sequence length="263" mass="26863">MPARSASSRHRAARRPRTALDDLVVRSTDSMNEAGRRSVAVAAASGLALGLAAAPTYANHPRESAQSIGGVDTDASTAAARALIGARVVTAPAEATWTFDAPVVTAVAPPPPPAAAPAETRATASSRSQERRAATPAAAPAAAAPAVEVPASASGSAVVEIAMRYIGVPYVSGGTTPAGFDCSGFTSYVYAQVGINLPRTSSQQRYAGTVVSRADAQPGDLIWSPGQVAIYAGGDMQVDSPRPGKTIQLREIWQSSPTFIRLG</sequence>
<keyword evidence="4" id="KW-0788">Thiol protease</keyword>
<evidence type="ECO:0000256" key="2">
    <source>
        <dbReference type="ARBA" id="ARBA00022670"/>
    </source>
</evidence>
<keyword evidence="8" id="KW-1185">Reference proteome</keyword>
<dbReference type="Pfam" id="PF00877">
    <property type="entry name" value="NLPC_P60"/>
    <property type="match status" value="1"/>
</dbReference>
<dbReference type="InterPro" id="IPR038765">
    <property type="entry name" value="Papain-like_cys_pep_sf"/>
</dbReference>
<protein>
    <submittedName>
        <fullName evidence="7">C40 family peptidase</fullName>
    </submittedName>
</protein>
<evidence type="ECO:0000259" key="6">
    <source>
        <dbReference type="PROSITE" id="PS51935"/>
    </source>
</evidence>
<keyword evidence="2" id="KW-0645">Protease</keyword>
<proteinExistence type="inferred from homology"/>
<evidence type="ECO:0000313" key="8">
    <source>
        <dbReference type="Proteomes" id="UP000777774"/>
    </source>
</evidence>
<gene>
    <name evidence="7" type="ORF">HGA02_00370</name>
</gene>
<dbReference type="PROSITE" id="PS51935">
    <property type="entry name" value="NLPC_P60"/>
    <property type="match status" value="1"/>
</dbReference>
<comment type="similarity">
    <text evidence="1">Belongs to the peptidase C40 family.</text>
</comment>
<evidence type="ECO:0000256" key="1">
    <source>
        <dbReference type="ARBA" id="ARBA00007074"/>
    </source>
</evidence>
<dbReference type="InterPro" id="IPR051794">
    <property type="entry name" value="PG_Endopeptidase_C40"/>
</dbReference>
<evidence type="ECO:0000313" key="7">
    <source>
        <dbReference type="EMBL" id="NKY38027.1"/>
    </source>
</evidence>
<accession>A0ABX1JVE0</accession>
<dbReference type="Proteomes" id="UP000777774">
    <property type="component" value="Unassembled WGS sequence"/>
</dbReference>
<reference evidence="7 8" key="1">
    <citation type="submission" date="2020-04" db="EMBL/GenBank/DDBJ databases">
        <title>MicrobeNet Type strains.</title>
        <authorList>
            <person name="Nicholson A.C."/>
        </authorList>
    </citation>
    <scope>NUCLEOTIDE SEQUENCE [LARGE SCALE GENOMIC DNA]</scope>
    <source>
        <strain evidence="7 8">ATCC BAA-787</strain>
    </source>
</reference>
<feature type="domain" description="NlpC/P60" evidence="6">
    <location>
        <begin position="152"/>
        <end position="263"/>
    </location>
</feature>
<evidence type="ECO:0000256" key="4">
    <source>
        <dbReference type="ARBA" id="ARBA00022807"/>
    </source>
</evidence>
<evidence type="ECO:0000256" key="5">
    <source>
        <dbReference type="SAM" id="MobiDB-lite"/>
    </source>
</evidence>
<keyword evidence="3" id="KW-0378">Hydrolase</keyword>
<dbReference type="PANTHER" id="PTHR47359:SF3">
    <property type="entry name" value="NLP_P60 DOMAIN-CONTAINING PROTEIN-RELATED"/>
    <property type="match status" value="1"/>
</dbReference>